<accession>A0A3R9N7U9</accession>
<sequence length="235" mass="26449">MKKLWQLLPLLGLLLGSCAQQKEEATAAVEEKQPLVVPPAANLPDVPLGRLWQTHRPVIYQADMRMRVTDFEAATVQLDTLLYRHGAYLAEAHEATDDGRHSQHLTIRVPSARFLPLTFALGRLGYVESKDIRSHDLTSEQLQARTQDTAASVLSARDQLLAEEATMGTLDLVYYQPVPAEMAPQPPLTPRLVAGLRYGWHLLGEFVVALTYLWPLTLVLAGWLIYRRRQRRLPA</sequence>
<evidence type="ECO:0000313" key="5">
    <source>
        <dbReference type="Proteomes" id="UP000273500"/>
    </source>
</evidence>
<organism evidence="4 5">
    <name type="scientific">Hymenobacter rigui</name>
    <dbReference type="NCBI Taxonomy" id="334424"/>
    <lineage>
        <taxon>Bacteria</taxon>
        <taxon>Pseudomonadati</taxon>
        <taxon>Bacteroidota</taxon>
        <taxon>Cytophagia</taxon>
        <taxon>Cytophagales</taxon>
        <taxon>Hymenobacteraceae</taxon>
        <taxon>Hymenobacter</taxon>
    </lineage>
</organism>
<evidence type="ECO:0000256" key="2">
    <source>
        <dbReference type="SAM" id="SignalP"/>
    </source>
</evidence>
<evidence type="ECO:0000313" key="4">
    <source>
        <dbReference type="EMBL" id="RSK50339.1"/>
    </source>
</evidence>
<dbReference type="EMBL" id="RWIT01000002">
    <property type="protein sequence ID" value="RSK50339.1"/>
    <property type="molecule type" value="Genomic_DNA"/>
</dbReference>
<protein>
    <submittedName>
        <fullName evidence="4">DUF4349 domain-containing protein</fullName>
    </submittedName>
</protein>
<feature type="transmembrane region" description="Helical" evidence="1">
    <location>
        <begin position="198"/>
        <end position="226"/>
    </location>
</feature>
<keyword evidence="1" id="KW-1133">Transmembrane helix</keyword>
<keyword evidence="2" id="KW-0732">Signal</keyword>
<feature type="signal peptide" evidence="2">
    <location>
        <begin position="1"/>
        <end position="21"/>
    </location>
</feature>
<keyword evidence="1" id="KW-0472">Membrane</keyword>
<feature type="chain" id="PRO_5018605256" evidence="2">
    <location>
        <begin position="22"/>
        <end position="235"/>
    </location>
</feature>
<evidence type="ECO:0000256" key="1">
    <source>
        <dbReference type="SAM" id="Phobius"/>
    </source>
</evidence>
<dbReference type="InterPro" id="IPR025645">
    <property type="entry name" value="DUF4349"/>
</dbReference>
<comment type="caution">
    <text evidence="4">The sequence shown here is derived from an EMBL/GenBank/DDBJ whole genome shotgun (WGS) entry which is preliminary data.</text>
</comment>
<dbReference type="RefSeq" id="WP_125419033.1">
    <property type="nucleotide sequence ID" value="NZ_RWIT01000002.1"/>
</dbReference>
<dbReference type="Proteomes" id="UP000273500">
    <property type="component" value="Unassembled WGS sequence"/>
</dbReference>
<dbReference type="AlphaFoldDB" id="A0A3R9N7U9"/>
<dbReference type="Pfam" id="PF14257">
    <property type="entry name" value="DUF4349"/>
    <property type="match status" value="1"/>
</dbReference>
<dbReference type="PROSITE" id="PS51257">
    <property type="entry name" value="PROKAR_LIPOPROTEIN"/>
    <property type="match status" value="1"/>
</dbReference>
<feature type="domain" description="DUF4349" evidence="3">
    <location>
        <begin position="56"/>
        <end position="141"/>
    </location>
</feature>
<name>A0A3R9N7U9_9BACT</name>
<keyword evidence="1" id="KW-0812">Transmembrane</keyword>
<reference evidence="4 5" key="1">
    <citation type="submission" date="2018-12" db="EMBL/GenBank/DDBJ databases">
        <authorList>
            <person name="Feng G."/>
            <person name="Zhu H."/>
        </authorList>
    </citation>
    <scope>NUCLEOTIDE SEQUENCE [LARGE SCALE GENOMIC DNA]</scope>
    <source>
        <strain evidence="4 5">KCTC 12533</strain>
    </source>
</reference>
<gene>
    <name evidence="4" type="ORF">EI291_06725</name>
</gene>
<evidence type="ECO:0000259" key="3">
    <source>
        <dbReference type="Pfam" id="PF14257"/>
    </source>
</evidence>
<keyword evidence="5" id="KW-1185">Reference proteome</keyword>
<proteinExistence type="predicted"/>
<dbReference type="OrthoDB" id="885348at2"/>